<dbReference type="Proteomes" id="UP000283850">
    <property type="component" value="Unassembled WGS sequence"/>
</dbReference>
<gene>
    <name evidence="3" type="ORF">DWW10_04715</name>
</gene>
<dbReference type="PROSITE" id="PS51257">
    <property type="entry name" value="PROKAR_LIPOPROTEIN"/>
    <property type="match status" value="1"/>
</dbReference>
<name>A0A412YIY0_9BACE</name>
<proteinExistence type="predicted"/>
<comment type="caution">
    <text evidence="3">The sequence shown here is derived from an EMBL/GenBank/DDBJ whole genome shotgun (WGS) entry which is preliminary data.</text>
</comment>
<feature type="domain" description="DUF5018" evidence="2">
    <location>
        <begin position="36"/>
        <end position="146"/>
    </location>
</feature>
<sequence length="152" mass="16992">MKKFINIILLIFLMGAVSSCLKSGLDELPTYEDAEITNLNFEYRWWDETNNQMAVKTLTIEKNISTDDNLITCKLTVPDASGSFTDAIRQGVSLSNLIGYMDLSTAARIKPLNGAPKLGEPADFSAKEFRYQVTAANGTKREWTIKITDFVK</sequence>
<evidence type="ECO:0000313" key="3">
    <source>
        <dbReference type="EMBL" id="RGV57345.1"/>
    </source>
</evidence>
<dbReference type="RefSeq" id="WP_022393347.1">
    <property type="nucleotide sequence ID" value="NZ_QRZF01000002.1"/>
</dbReference>
<organism evidence="3 4">
    <name type="scientific">Bacteroides intestinalis</name>
    <dbReference type="NCBI Taxonomy" id="329854"/>
    <lineage>
        <taxon>Bacteria</taxon>
        <taxon>Pseudomonadati</taxon>
        <taxon>Bacteroidota</taxon>
        <taxon>Bacteroidia</taxon>
        <taxon>Bacteroidales</taxon>
        <taxon>Bacteroidaceae</taxon>
        <taxon>Bacteroides</taxon>
    </lineage>
</organism>
<evidence type="ECO:0000259" key="2">
    <source>
        <dbReference type="Pfam" id="PF22243"/>
    </source>
</evidence>
<dbReference type="Gene3D" id="2.60.40.4120">
    <property type="match status" value="1"/>
</dbReference>
<evidence type="ECO:0000313" key="4">
    <source>
        <dbReference type="Proteomes" id="UP000283850"/>
    </source>
</evidence>
<dbReference type="InterPro" id="IPR054460">
    <property type="entry name" value="DUF5018-rel"/>
</dbReference>
<feature type="chain" id="PRO_5019225313" description="DUF5018 domain-containing protein" evidence="1">
    <location>
        <begin position="23"/>
        <end position="152"/>
    </location>
</feature>
<dbReference type="Pfam" id="PF22243">
    <property type="entry name" value="DUF5018-rel"/>
    <property type="match status" value="1"/>
</dbReference>
<dbReference type="EMBL" id="QRZF01000002">
    <property type="protein sequence ID" value="RGV57345.1"/>
    <property type="molecule type" value="Genomic_DNA"/>
</dbReference>
<evidence type="ECO:0000256" key="1">
    <source>
        <dbReference type="SAM" id="SignalP"/>
    </source>
</evidence>
<accession>A0A412YIY0</accession>
<dbReference type="AlphaFoldDB" id="A0A412YIY0"/>
<keyword evidence="1" id="KW-0732">Signal</keyword>
<protein>
    <recommendedName>
        <fullName evidence="2">DUF5018 domain-containing protein</fullName>
    </recommendedName>
</protein>
<feature type="signal peptide" evidence="1">
    <location>
        <begin position="1"/>
        <end position="22"/>
    </location>
</feature>
<reference evidence="3 4" key="1">
    <citation type="submission" date="2018-08" db="EMBL/GenBank/DDBJ databases">
        <title>A genome reference for cultivated species of the human gut microbiota.</title>
        <authorList>
            <person name="Zou Y."/>
            <person name="Xue W."/>
            <person name="Luo G."/>
        </authorList>
    </citation>
    <scope>NUCLEOTIDE SEQUENCE [LARGE SCALE GENOMIC DNA]</scope>
    <source>
        <strain evidence="3 4">AF14-32</strain>
    </source>
</reference>